<feature type="DNA-binding region" description="OmpR/PhoB-type" evidence="2">
    <location>
        <begin position="136"/>
        <end position="233"/>
    </location>
</feature>
<comment type="caution">
    <text evidence="4">The sequence shown here is derived from an EMBL/GenBank/DDBJ whole genome shotgun (WGS) entry which is preliminary data.</text>
</comment>
<evidence type="ECO:0000256" key="1">
    <source>
        <dbReference type="ARBA" id="ARBA00023125"/>
    </source>
</evidence>
<dbReference type="EMBL" id="JACMYC010000004">
    <property type="protein sequence ID" value="MBC2960534.1"/>
    <property type="molecule type" value="Genomic_DNA"/>
</dbReference>
<dbReference type="PANTHER" id="PTHR48111:SF36">
    <property type="entry name" value="TRANSCRIPTIONAL REGULATORY PROTEIN CUTR"/>
    <property type="match status" value="1"/>
</dbReference>
<gene>
    <name evidence="4" type="ORF">H7344_09525</name>
</gene>
<evidence type="ECO:0000313" key="5">
    <source>
        <dbReference type="Proteomes" id="UP000604001"/>
    </source>
</evidence>
<name>A0ABR6U9C0_9ACTN</name>
<dbReference type="SUPFAM" id="SSF46894">
    <property type="entry name" value="C-terminal effector domain of the bipartite response regulators"/>
    <property type="match status" value="1"/>
</dbReference>
<dbReference type="SUPFAM" id="SSF52172">
    <property type="entry name" value="CheY-like"/>
    <property type="match status" value="1"/>
</dbReference>
<dbReference type="InterPro" id="IPR016032">
    <property type="entry name" value="Sig_transdc_resp-reg_C-effctor"/>
</dbReference>
<dbReference type="Pfam" id="PF00486">
    <property type="entry name" value="Trans_reg_C"/>
    <property type="match status" value="1"/>
</dbReference>
<dbReference type="InterPro" id="IPR039420">
    <property type="entry name" value="WalR-like"/>
</dbReference>
<organism evidence="4 5">
    <name type="scientific">Nocardioides deserti</name>
    <dbReference type="NCBI Taxonomy" id="1588644"/>
    <lineage>
        <taxon>Bacteria</taxon>
        <taxon>Bacillati</taxon>
        <taxon>Actinomycetota</taxon>
        <taxon>Actinomycetes</taxon>
        <taxon>Propionibacteriales</taxon>
        <taxon>Nocardioidaceae</taxon>
        <taxon>Nocardioides</taxon>
    </lineage>
</organism>
<proteinExistence type="predicted"/>
<dbReference type="CDD" id="cd00383">
    <property type="entry name" value="trans_reg_C"/>
    <property type="match status" value="1"/>
</dbReference>
<keyword evidence="1 2" id="KW-0238">DNA-binding</keyword>
<evidence type="ECO:0000313" key="4">
    <source>
        <dbReference type="EMBL" id="MBC2960534.1"/>
    </source>
</evidence>
<dbReference type="Gene3D" id="1.10.10.10">
    <property type="entry name" value="Winged helix-like DNA-binding domain superfamily/Winged helix DNA-binding domain"/>
    <property type="match status" value="1"/>
</dbReference>
<sequence>MLDISGIGPEGAPSCAVPVHVIGPAEDVERVAGELRCEGVEVSGSASALDGLVHFGEARPEVVVVSSGVEDAGAVDVVTALRRHGAPLVVGLVDPGDVALAGRMVLAGARSVLTRPFSGSDLWAAVPRPAAELRQQAQLRHGPIVLDVDSYAVWIHGERVPDPPGKEFELLHALLRRAPGVVGNDELRASLWGDAGEGPSDNTIAVHVARLRHRLEGVARIRRLRGRGYALTLD</sequence>
<evidence type="ECO:0000259" key="3">
    <source>
        <dbReference type="PROSITE" id="PS51755"/>
    </source>
</evidence>
<dbReference type="SMART" id="SM00862">
    <property type="entry name" value="Trans_reg_C"/>
    <property type="match status" value="1"/>
</dbReference>
<reference evidence="4 5" key="1">
    <citation type="submission" date="2020-08" db="EMBL/GenBank/DDBJ databases">
        <title>novel species in genus Nocardioides.</title>
        <authorList>
            <person name="Zhang G."/>
        </authorList>
    </citation>
    <scope>NUCLEOTIDE SEQUENCE [LARGE SCALE GENOMIC DNA]</scope>
    <source>
        <strain evidence="4 5">SC8A-24</strain>
    </source>
</reference>
<dbReference type="RefSeq" id="WP_186345769.1">
    <property type="nucleotide sequence ID" value="NZ_BMMR01000001.1"/>
</dbReference>
<dbReference type="InterPro" id="IPR011006">
    <property type="entry name" value="CheY-like_superfamily"/>
</dbReference>
<keyword evidence="5" id="KW-1185">Reference proteome</keyword>
<protein>
    <submittedName>
        <fullName evidence="4">Response regulator transcription factor</fullName>
    </submittedName>
</protein>
<feature type="domain" description="OmpR/PhoB-type" evidence="3">
    <location>
        <begin position="136"/>
        <end position="233"/>
    </location>
</feature>
<dbReference type="PROSITE" id="PS51755">
    <property type="entry name" value="OMPR_PHOB"/>
    <property type="match status" value="1"/>
</dbReference>
<accession>A0ABR6U9C0</accession>
<dbReference type="InterPro" id="IPR001867">
    <property type="entry name" value="OmpR/PhoB-type_DNA-bd"/>
</dbReference>
<dbReference type="Proteomes" id="UP000604001">
    <property type="component" value="Unassembled WGS sequence"/>
</dbReference>
<dbReference type="InterPro" id="IPR036388">
    <property type="entry name" value="WH-like_DNA-bd_sf"/>
</dbReference>
<dbReference type="PANTHER" id="PTHR48111">
    <property type="entry name" value="REGULATOR OF RPOS"/>
    <property type="match status" value="1"/>
</dbReference>
<evidence type="ECO:0000256" key="2">
    <source>
        <dbReference type="PROSITE-ProRule" id="PRU01091"/>
    </source>
</evidence>